<evidence type="ECO:0000313" key="8">
    <source>
        <dbReference type="EMBL" id="SHI73014.1"/>
    </source>
</evidence>
<evidence type="ECO:0000256" key="6">
    <source>
        <dbReference type="SAM" id="Phobius"/>
    </source>
</evidence>
<feature type="compositionally biased region" description="Basic residues" evidence="5">
    <location>
        <begin position="1669"/>
        <end position="1678"/>
    </location>
</feature>
<reference evidence="8 9" key="1">
    <citation type="submission" date="2016-11" db="EMBL/GenBank/DDBJ databases">
        <authorList>
            <person name="Jaros S."/>
            <person name="Januszkiewicz K."/>
            <person name="Wedrychowicz H."/>
        </authorList>
    </citation>
    <scope>NUCLEOTIDE SEQUENCE [LARGE SCALE GENOMIC DNA]</scope>
    <source>
        <strain evidence="8 9">DSM 21425</strain>
    </source>
</reference>
<dbReference type="EMBL" id="FQYY01000004">
    <property type="protein sequence ID" value="SHI73014.1"/>
    <property type="molecule type" value="Genomic_DNA"/>
</dbReference>
<proteinExistence type="predicted"/>
<dbReference type="GO" id="GO:0009306">
    <property type="term" value="P:protein secretion"/>
    <property type="evidence" value="ECO:0007669"/>
    <property type="project" value="InterPro"/>
</dbReference>
<keyword evidence="3 6" id="KW-1133">Transmembrane helix</keyword>
<feature type="domain" description="Translocation and assembly module TamB C-terminal" evidence="7">
    <location>
        <begin position="1186"/>
        <end position="1645"/>
    </location>
</feature>
<sequence>MTNNKNTSKKKKSSLYKVLKIFSRIILILILLFILLVFFIRSPWGQSIIVDKVTNYVTKKTNTTFNIDKLFITFSGNINLEGLYIEDEVGDTLVYSKKLEADIPLWPIIKGNSFSLDYLKWHGAKANLIRKDSINGFNYQFLIDAFTTADTTQTTAKNETSIDIFIGNIDVSEINFTYKDSVSGIDAQLNLGNLNYKGDLFDLEKMNFEADVFKIENTTVQLTQTKIVTTVDTTSSILPNFRIGEVELNNVKASYKSSPQNLSAKINLKEFYAEIPQVNLEDQILNLDQLVLNNSIVNIQLPKSETNQTETTNSQNLSIQEIWPSWRVNVANISWLDNQILFKQGEIYQQTNQFNPQNFDIEHFNFVAEDLVLTENQTANIQVNQFQFQENVSDFKLNQLSFKSSLKRDSFTLENIKIATGNSQLAGNLSAKYSSLDEVLKNMNSVHLQTELHTIHLDLKDIFKFNPDLKSNLYLQQLSSVPINGTITGSGNLENLKVNSFHLNWNNTHISTNGTLQSITNVDQLQLVLNNINITSTRKDLVNFVDEKELGISIPNTVSLTGNVSGGLSNIKANAKLLIPEGRVELVGSYKNEKKTSFDAELKTVELDLGKLLQNESLGKISAEIKTKGDGDHINNLNAELTSSFTKLTYNAYDLSDLKLSGNITNGTGDVDLVFKDQNIDLTTKATVQLDSVKPKVDFNVDLQGIDLLALGISNRDIRAKLLLNGTYQGAPDYFTVDAKIEEAVAVYEESPYYIGNINIHSQIGQDSTAVTVKGGFIDSKLYSNASPADFLEALERHATHYFKTPKTQDSIKKPVNIYFEINITDRPIISDVLAEGIKEMDSIHLLVDFKEADKILTANFSIPYLNYNDNKLDSLEFKLNSTKESANFNLGFQGIEAEPLAIEKTFFEGKITKDTLQLDFNSVKGEDVLYHISSNISGKDNKIHFSINPNRLILNKNKWEVSSTNFVEFGDNTINFNQFSFSRNNQKIAFKNNYEVEAPHMGVTFQDFKLSTILGYFNQDQYLSSGLMKGDFVIVNPFEDLGLIADLDIQDFKVTDVALGDLAIDASSKGAGNYDLNLALLGEQIDLDLQGDYIAQTTAAKLDFDLNISKLGLPLLEQFFEGELEETKGDLTAQINISGTTTEPKYSGEFGFKNTNFLVTKLNSKFSISDEKIKLDNNGVNFSRFSVLDENNNEFIIRGDINTSESLIDPTFNLKINADNFQALNSTAEDNDLYYGKAIFDLRAKLAGKLSFPKLDLNFTVKKDTDVTYVLPISQVGINERDGVVVFVNKENPDNILTKTDENEISAVLAGVELTSKLTVEDGATFNVIIDKRTGDNLKLIGDANLLFNIDRSGRTTLSGRYRINDGHYEMNLYGLVKRKFNIANGSTITWTGDPMNADLDVKAIYALETSASSLMASQTSSSSSTTQDQYRQQLSFLVYLNVGGELLQPELNFGLDMPEEDQGAINGTVYTVVNQINEQEDQLNKQVFSLLVLNRFYPESGSDGSSGGVETVARDNLNQALSDQLNVFSDKLTGNTGIQLNFGLDSYTDYQGSSPQDRTDLSVSAQKNLFDDRLIVKAGSDIGLQGEAATGEENPVIGNVSIEYLLTEDGRWRLKGFRKSSYENIIDGQVFVNGIALIFTREFNEFKELFNKSALEIKQEEREKKKENRKKNKANNKAKEEEEN</sequence>
<keyword evidence="9" id="KW-1185">Reference proteome</keyword>
<keyword evidence="2 6" id="KW-0812">Transmembrane</keyword>
<evidence type="ECO:0000259" key="7">
    <source>
        <dbReference type="Pfam" id="PF04357"/>
    </source>
</evidence>
<feature type="region of interest" description="Disordered" evidence="5">
    <location>
        <begin position="1662"/>
        <end position="1686"/>
    </location>
</feature>
<comment type="subcellular location">
    <subcellularLocation>
        <location evidence="1">Membrane</location>
        <topology evidence="1">Single-pass membrane protein</topology>
    </subcellularLocation>
</comment>
<evidence type="ECO:0000313" key="9">
    <source>
        <dbReference type="Proteomes" id="UP000184225"/>
    </source>
</evidence>
<evidence type="ECO:0000256" key="3">
    <source>
        <dbReference type="ARBA" id="ARBA00022989"/>
    </source>
</evidence>
<name>A0A1M6DI69_9FLAO</name>
<evidence type="ECO:0000256" key="5">
    <source>
        <dbReference type="SAM" id="MobiDB-lite"/>
    </source>
</evidence>
<dbReference type="Proteomes" id="UP000184225">
    <property type="component" value="Unassembled WGS sequence"/>
</dbReference>
<protein>
    <submittedName>
        <fullName evidence="8">Autotransporter translocation and assembly factor TamB</fullName>
    </submittedName>
</protein>
<feature type="transmembrane region" description="Helical" evidence="6">
    <location>
        <begin position="21"/>
        <end position="40"/>
    </location>
</feature>
<organism evidence="8 9">
    <name type="scientific">Mesonia phycicola</name>
    <dbReference type="NCBI Taxonomy" id="579105"/>
    <lineage>
        <taxon>Bacteria</taxon>
        <taxon>Pseudomonadati</taxon>
        <taxon>Bacteroidota</taxon>
        <taxon>Flavobacteriia</taxon>
        <taxon>Flavobacteriales</taxon>
        <taxon>Flavobacteriaceae</taxon>
        <taxon>Mesonia</taxon>
    </lineage>
</organism>
<evidence type="ECO:0000256" key="4">
    <source>
        <dbReference type="ARBA" id="ARBA00023136"/>
    </source>
</evidence>
<dbReference type="GO" id="GO:0005886">
    <property type="term" value="C:plasma membrane"/>
    <property type="evidence" value="ECO:0007669"/>
    <property type="project" value="InterPro"/>
</dbReference>
<keyword evidence="4 6" id="KW-0472">Membrane</keyword>
<evidence type="ECO:0000256" key="1">
    <source>
        <dbReference type="ARBA" id="ARBA00004167"/>
    </source>
</evidence>
<dbReference type="Pfam" id="PF04357">
    <property type="entry name" value="TamB"/>
    <property type="match status" value="1"/>
</dbReference>
<evidence type="ECO:0000256" key="2">
    <source>
        <dbReference type="ARBA" id="ARBA00022692"/>
    </source>
</evidence>
<dbReference type="STRING" id="579105.SAMN04488096_10414"/>
<gene>
    <name evidence="8" type="ORF">SAMN04488096_10414</name>
</gene>
<dbReference type="InterPro" id="IPR007452">
    <property type="entry name" value="TamB_C"/>
</dbReference>
<accession>A0A1M6DI69</accession>